<comment type="caution">
    <text evidence="3">The sequence shown here is derived from an EMBL/GenBank/DDBJ whole genome shotgun (WGS) entry which is preliminary data.</text>
</comment>
<reference evidence="3" key="1">
    <citation type="journal article" date="2021" name="J Fungi (Basel)">
        <title>Virulence traits and population genomics of the black yeast Aureobasidium melanogenum.</title>
        <authorList>
            <person name="Cernosa A."/>
            <person name="Sun X."/>
            <person name="Gostincar C."/>
            <person name="Fang C."/>
            <person name="Gunde-Cimerman N."/>
            <person name="Song Z."/>
        </authorList>
    </citation>
    <scope>NUCLEOTIDE SEQUENCE</scope>
    <source>
        <strain evidence="3">EXF-8016</strain>
    </source>
</reference>
<proteinExistence type="predicted"/>
<feature type="non-terminal residue" evidence="3">
    <location>
        <position position="200"/>
    </location>
</feature>
<gene>
    <name evidence="3" type="ORF">KCV03_g598</name>
</gene>
<feature type="signal peptide" evidence="2">
    <location>
        <begin position="1"/>
        <end position="22"/>
    </location>
</feature>
<reference evidence="3" key="2">
    <citation type="submission" date="2021-08" db="EMBL/GenBank/DDBJ databases">
        <authorList>
            <person name="Gostincar C."/>
            <person name="Sun X."/>
            <person name="Song Z."/>
            <person name="Gunde-Cimerman N."/>
        </authorList>
    </citation>
    <scope>NUCLEOTIDE SEQUENCE</scope>
    <source>
        <strain evidence="3">EXF-8016</strain>
    </source>
</reference>
<evidence type="ECO:0000256" key="1">
    <source>
        <dbReference type="SAM" id="MobiDB-lite"/>
    </source>
</evidence>
<evidence type="ECO:0000256" key="2">
    <source>
        <dbReference type="SAM" id="SignalP"/>
    </source>
</evidence>
<feature type="region of interest" description="Disordered" evidence="1">
    <location>
        <begin position="93"/>
        <end position="116"/>
    </location>
</feature>
<accession>A0A9P8K9Y6</accession>
<dbReference type="Proteomes" id="UP000767238">
    <property type="component" value="Unassembled WGS sequence"/>
</dbReference>
<keyword evidence="2" id="KW-0732">Signal</keyword>
<evidence type="ECO:0000313" key="3">
    <source>
        <dbReference type="EMBL" id="KAH0235994.1"/>
    </source>
</evidence>
<dbReference type="AlphaFoldDB" id="A0A9P8K9Y6"/>
<name>A0A9P8K9Y6_AURME</name>
<feature type="chain" id="PRO_5040463669" evidence="2">
    <location>
        <begin position="23"/>
        <end position="200"/>
    </location>
</feature>
<sequence length="200" mass="21477">MSQTPPPLLLLLPPTAAPVVAASGRTCAPRADPSDHFDARGRAWREYYGRFTPSHSTRYCDARYAYDRGELASRRTDEGIQATALRMLENIASGRSSSSSGSIQKPRAQGKVKDKDKFSRLAAAAVNRIAKLKAEKGSSKNLPARGPLEKDPNDDEGGPDSGASKLLESRFFQFLVSSVSPVSSDSVLPVLHGLGLPDLP</sequence>
<dbReference type="EMBL" id="JAHFYH010000002">
    <property type="protein sequence ID" value="KAH0235994.1"/>
    <property type="molecule type" value="Genomic_DNA"/>
</dbReference>
<feature type="region of interest" description="Disordered" evidence="1">
    <location>
        <begin position="134"/>
        <end position="164"/>
    </location>
</feature>
<feature type="compositionally biased region" description="Low complexity" evidence="1">
    <location>
        <begin position="93"/>
        <end position="102"/>
    </location>
</feature>
<evidence type="ECO:0000313" key="4">
    <source>
        <dbReference type="Proteomes" id="UP000767238"/>
    </source>
</evidence>
<organism evidence="3 4">
    <name type="scientific">Aureobasidium melanogenum</name>
    <name type="common">Aureobasidium pullulans var. melanogenum</name>
    <dbReference type="NCBI Taxonomy" id="46634"/>
    <lineage>
        <taxon>Eukaryota</taxon>
        <taxon>Fungi</taxon>
        <taxon>Dikarya</taxon>
        <taxon>Ascomycota</taxon>
        <taxon>Pezizomycotina</taxon>
        <taxon>Dothideomycetes</taxon>
        <taxon>Dothideomycetidae</taxon>
        <taxon>Dothideales</taxon>
        <taxon>Saccotheciaceae</taxon>
        <taxon>Aureobasidium</taxon>
    </lineage>
</organism>
<protein>
    <submittedName>
        <fullName evidence="3">Uncharacterized protein</fullName>
    </submittedName>
</protein>